<keyword evidence="3" id="KW-1185">Reference proteome</keyword>
<dbReference type="InterPro" id="IPR001304">
    <property type="entry name" value="C-type_lectin-like"/>
</dbReference>
<feature type="domain" description="C-type lectin" evidence="1">
    <location>
        <begin position="1"/>
        <end position="84"/>
    </location>
</feature>
<protein>
    <submittedName>
        <fullName evidence="2">C-type lectin lectoxin-Phi1-like</fullName>
    </submittedName>
</protein>
<proteinExistence type="predicted"/>
<evidence type="ECO:0000313" key="2">
    <source>
        <dbReference type="EMBL" id="CAJ1061223.1"/>
    </source>
</evidence>
<accession>A0AAV1FLC1</accession>
<organism evidence="2 3">
    <name type="scientific">Xyrichtys novacula</name>
    <name type="common">Pearly razorfish</name>
    <name type="synonym">Hemipteronotus novacula</name>
    <dbReference type="NCBI Taxonomy" id="13765"/>
    <lineage>
        <taxon>Eukaryota</taxon>
        <taxon>Metazoa</taxon>
        <taxon>Chordata</taxon>
        <taxon>Craniata</taxon>
        <taxon>Vertebrata</taxon>
        <taxon>Euteleostomi</taxon>
        <taxon>Actinopterygii</taxon>
        <taxon>Neopterygii</taxon>
        <taxon>Teleostei</taxon>
        <taxon>Neoteleostei</taxon>
        <taxon>Acanthomorphata</taxon>
        <taxon>Eupercaria</taxon>
        <taxon>Labriformes</taxon>
        <taxon>Labridae</taxon>
        <taxon>Xyrichtys</taxon>
    </lineage>
</organism>
<dbReference type="InterPro" id="IPR016186">
    <property type="entry name" value="C-type_lectin-like/link_sf"/>
</dbReference>
<dbReference type="PROSITE" id="PS50041">
    <property type="entry name" value="C_TYPE_LECTIN_2"/>
    <property type="match status" value="1"/>
</dbReference>
<evidence type="ECO:0000259" key="1">
    <source>
        <dbReference type="PROSITE" id="PS50041"/>
    </source>
</evidence>
<sequence>MELVSLLDANHQSQIYDKIEQAKEASLLEVWICMRSSSRNLSWYWLNKHPVNETDLAGHKPEQGQCVIMSTEREKDFSWSNRECCKKAWLVFYRPLIFFPI</sequence>
<dbReference type="Gene3D" id="3.10.100.10">
    <property type="entry name" value="Mannose-Binding Protein A, subunit A"/>
    <property type="match status" value="1"/>
</dbReference>
<dbReference type="SUPFAM" id="SSF56436">
    <property type="entry name" value="C-type lectin-like"/>
    <property type="match status" value="1"/>
</dbReference>
<evidence type="ECO:0000313" key="3">
    <source>
        <dbReference type="Proteomes" id="UP001178508"/>
    </source>
</evidence>
<dbReference type="Proteomes" id="UP001178508">
    <property type="component" value="Chromosome 8"/>
</dbReference>
<dbReference type="EMBL" id="OY660871">
    <property type="protein sequence ID" value="CAJ1061223.1"/>
    <property type="molecule type" value="Genomic_DNA"/>
</dbReference>
<gene>
    <name evidence="2" type="ORF">XNOV1_A002795</name>
</gene>
<name>A0AAV1FLC1_XYRNO</name>
<dbReference type="Pfam" id="PF00059">
    <property type="entry name" value="Lectin_C"/>
    <property type="match status" value="1"/>
</dbReference>
<dbReference type="InterPro" id="IPR016187">
    <property type="entry name" value="CTDL_fold"/>
</dbReference>
<dbReference type="AlphaFoldDB" id="A0AAV1FLC1"/>
<reference evidence="2" key="1">
    <citation type="submission" date="2023-08" db="EMBL/GenBank/DDBJ databases">
        <authorList>
            <person name="Alioto T."/>
            <person name="Alioto T."/>
            <person name="Gomez Garrido J."/>
        </authorList>
    </citation>
    <scope>NUCLEOTIDE SEQUENCE</scope>
</reference>